<keyword evidence="3" id="KW-1185">Reference proteome</keyword>
<feature type="region of interest" description="Disordered" evidence="1">
    <location>
        <begin position="36"/>
        <end position="78"/>
    </location>
</feature>
<feature type="non-terminal residue" evidence="2">
    <location>
        <position position="78"/>
    </location>
</feature>
<protein>
    <submittedName>
        <fullName evidence="2">Uncharacterized protein</fullName>
    </submittedName>
</protein>
<evidence type="ECO:0000313" key="3">
    <source>
        <dbReference type="Proteomes" id="UP000652761"/>
    </source>
</evidence>
<accession>A0A843VWV4</accession>
<dbReference type="AlphaFoldDB" id="A0A843VWV4"/>
<reference evidence="2" key="1">
    <citation type="submission" date="2017-07" db="EMBL/GenBank/DDBJ databases">
        <title>Taro Niue Genome Assembly and Annotation.</title>
        <authorList>
            <person name="Atibalentja N."/>
            <person name="Keating K."/>
            <person name="Fields C.J."/>
        </authorList>
    </citation>
    <scope>NUCLEOTIDE SEQUENCE</scope>
    <source>
        <strain evidence="2">Niue_2</strain>
        <tissue evidence="2">Leaf</tissue>
    </source>
</reference>
<dbReference type="Proteomes" id="UP000652761">
    <property type="component" value="Unassembled WGS sequence"/>
</dbReference>
<proteinExistence type="predicted"/>
<feature type="compositionally biased region" description="Basic and acidic residues" evidence="1">
    <location>
        <begin position="64"/>
        <end position="78"/>
    </location>
</feature>
<gene>
    <name evidence="2" type="ORF">Taro_034083</name>
</gene>
<sequence length="78" mass="9128">MKSKRWSRPLILVGLMQQQLQDEIFGRQIRRDYSLPINVDDDEDDDDDDPDPEFTAVARVSRRSYAEEDDRQRGLGTS</sequence>
<name>A0A843VWV4_COLES</name>
<organism evidence="2 3">
    <name type="scientific">Colocasia esculenta</name>
    <name type="common">Wild taro</name>
    <name type="synonym">Arum esculentum</name>
    <dbReference type="NCBI Taxonomy" id="4460"/>
    <lineage>
        <taxon>Eukaryota</taxon>
        <taxon>Viridiplantae</taxon>
        <taxon>Streptophyta</taxon>
        <taxon>Embryophyta</taxon>
        <taxon>Tracheophyta</taxon>
        <taxon>Spermatophyta</taxon>
        <taxon>Magnoliopsida</taxon>
        <taxon>Liliopsida</taxon>
        <taxon>Araceae</taxon>
        <taxon>Aroideae</taxon>
        <taxon>Colocasieae</taxon>
        <taxon>Colocasia</taxon>
    </lineage>
</organism>
<dbReference type="EMBL" id="NMUH01002661">
    <property type="protein sequence ID" value="MQM01329.1"/>
    <property type="molecule type" value="Genomic_DNA"/>
</dbReference>
<evidence type="ECO:0000313" key="2">
    <source>
        <dbReference type="EMBL" id="MQM01329.1"/>
    </source>
</evidence>
<evidence type="ECO:0000256" key="1">
    <source>
        <dbReference type="SAM" id="MobiDB-lite"/>
    </source>
</evidence>
<comment type="caution">
    <text evidence="2">The sequence shown here is derived from an EMBL/GenBank/DDBJ whole genome shotgun (WGS) entry which is preliminary data.</text>
</comment>
<feature type="compositionally biased region" description="Acidic residues" evidence="1">
    <location>
        <begin position="39"/>
        <end position="52"/>
    </location>
</feature>